<evidence type="ECO:0000256" key="3">
    <source>
        <dbReference type="ARBA" id="ARBA00022723"/>
    </source>
</evidence>
<evidence type="ECO:0000256" key="5">
    <source>
        <dbReference type="ARBA" id="ARBA00022833"/>
    </source>
</evidence>
<sequence length="344" mass="38474">HVARIKEMLNNSRKKELEHEKELKELELRNEAMLKESKAESMGFGRPASYTPTAPSYTPINPSSFGGPASYSPTAPSYSPTNPSYSPTVPNYSPTSPSYRPTAPSYPVFNLRQSSAFGGSASVGQTSVFGQTSGNFQGVSTPPGNTETRKFGKKEKAAPPPQFNSAGEEYKDIPEKRKQSALQDNPKKLNELKEDGYDITNIPKTIDDKFEEMKSKHTKPTIIEIGKIWKKKINKSFLREKTENAELKSEEQRKELNGAFDLLDAISRSGSLSLEESELHVIISTTHYFEESVIYTVIENNVNLIEHVEKSLLLVNSVVFQTNTENLLKADQVDRVKFISNELF</sequence>
<organism evidence="10 11">
    <name type="scientific">Clydaea vesicula</name>
    <dbReference type="NCBI Taxonomy" id="447962"/>
    <lineage>
        <taxon>Eukaryota</taxon>
        <taxon>Fungi</taxon>
        <taxon>Fungi incertae sedis</taxon>
        <taxon>Chytridiomycota</taxon>
        <taxon>Chytridiomycota incertae sedis</taxon>
        <taxon>Chytridiomycetes</taxon>
        <taxon>Lobulomycetales</taxon>
        <taxon>Lobulomycetaceae</taxon>
        <taxon>Clydaea</taxon>
    </lineage>
</organism>
<dbReference type="EMBL" id="JADGJW010001866">
    <property type="protein sequence ID" value="KAJ3200623.1"/>
    <property type="molecule type" value="Genomic_DNA"/>
</dbReference>
<feature type="compositionally biased region" description="Polar residues" evidence="9">
    <location>
        <begin position="128"/>
        <end position="146"/>
    </location>
</feature>
<evidence type="ECO:0000313" key="10">
    <source>
        <dbReference type="EMBL" id="KAJ3200623.1"/>
    </source>
</evidence>
<evidence type="ECO:0000256" key="7">
    <source>
        <dbReference type="ARBA" id="ARBA00023163"/>
    </source>
</evidence>
<accession>A0AAD5TTD3</accession>
<feature type="region of interest" description="Disordered" evidence="9">
    <location>
        <begin position="128"/>
        <end position="184"/>
    </location>
</feature>
<evidence type="ECO:0000256" key="8">
    <source>
        <dbReference type="ARBA" id="ARBA00023242"/>
    </source>
</evidence>
<evidence type="ECO:0000256" key="1">
    <source>
        <dbReference type="ARBA" id="ARBA00004123"/>
    </source>
</evidence>
<feature type="compositionally biased region" description="Polar residues" evidence="9">
    <location>
        <begin position="50"/>
        <end position="64"/>
    </location>
</feature>
<keyword evidence="7" id="KW-0804">Transcription</keyword>
<dbReference type="PROSITE" id="PS00115">
    <property type="entry name" value="RNA_POL_II_REPEAT"/>
    <property type="match status" value="1"/>
</dbReference>
<dbReference type="AlphaFoldDB" id="A0AAD5TTD3"/>
<feature type="region of interest" description="Disordered" evidence="9">
    <location>
        <begin position="36"/>
        <end position="107"/>
    </location>
</feature>
<evidence type="ECO:0000256" key="9">
    <source>
        <dbReference type="SAM" id="MobiDB-lite"/>
    </source>
</evidence>
<feature type="compositionally biased region" description="Low complexity" evidence="9">
    <location>
        <begin position="68"/>
        <end position="88"/>
    </location>
</feature>
<proteinExistence type="predicted"/>
<comment type="subcellular location">
    <subcellularLocation>
        <location evidence="1">Nucleus</location>
    </subcellularLocation>
</comment>
<keyword evidence="3" id="KW-0479">Metal-binding</keyword>
<evidence type="ECO:0000256" key="2">
    <source>
        <dbReference type="ARBA" id="ARBA00022553"/>
    </source>
</evidence>
<name>A0AAD5TTD3_9FUNG</name>
<keyword evidence="8" id="KW-0539">Nucleus</keyword>
<dbReference type="GO" id="GO:0046872">
    <property type="term" value="F:metal ion binding"/>
    <property type="evidence" value="ECO:0007669"/>
    <property type="project" value="UniProtKB-KW"/>
</dbReference>
<keyword evidence="2" id="KW-0597">Phosphoprotein</keyword>
<protein>
    <submittedName>
        <fullName evidence="10">Uncharacterized protein</fullName>
    </submittedName>
</protein>
<comment type="caution">
    <text evidence="10">The sequence shown here is derived from an EMBL/GenBank/DDBJ whole genome shotgun (WGS) entry which is preliminary data.</text>
</comment>
<feature type="region of interest" description="Disordered" evidence="9">
    <location>
        <begin position="1"/>
        <end position="21"/>
    </location>
</feature>
<keyword evidence="5" id="KW-0862">Zinc</keyword>
<reference evidence="10" key="1">
    <citation type="submission" date="2020-05" db="EMBL/GenBank/DDBJ databases">
        <title>Phylogenomic resolution of chytrid fungi.</title>
        <authorList>
            <person name="Stajich J.E."/>
            <person name="Amses K."/>
            <person name="Simmons R."/>
            <person name="Seto K."/>
            <person name="Myers J."/>
            <person name="Bonds A."/>
            <person name="Quandt C.A."/>
            <person name="Barry K."/>
            <person name="Liu P."/>
            <person name="Grigoriev I."/>
            <person name="Longcore J.E."/>
            <person name="James T.Y."/>
        </authorList>
    </citation>
    <scope>NUCLEOTIDE SEQUENCE</scope>
    <source>
        <strain evidence="10">JEL0476</strain>
    </source>
</reference>
<dbReference type="GO" id="GO:0005634">
    <property type="term" value="C:nucleus"/>
    <property type="evidence" value="ECO:0007669"/>
    <property type="project" value="UniProtKB-SubCell"/>
</dbReference>
<feature type="compositionally biased region" description="Polar residues" evidence="9">
    <location>
        <begin position="89"/>
        <end position="99"/>
    </location>
</feature>
<feature type="non-terminal residue" evidence="10">
    <location>
        <position position="344"/>
    </location>
</feature>
<gene>
    <name evidence="10" type="ORF">HK099_002575</name>
</gene>
<feature type="compositionally biased region" description="Basic and acidic residues" evidence="9">
    <location>
        <begin position="147"/>
        <end position="157"/>
    </location>
</feature>
<evidence type="ECO:0000256" key="6">
    <source>
        <dbReference type="ARBA" id="ARBA00023125"/>
    </source>
</evidence>
<evidence type="ECO:0000313" key="11">
    <source>
        <dbReference type="Proteomes" id="UP001211065"/>
    </source>
</evidence>
<dbReference type="Proteomes" id="UP001211065">
    <property type="component" value="Unassembled WGS sequence"/>
</dbReference>
<keyword evidence="4" id="KW-0677">Repeat</keyword>
<keyword evidence="11" id="KW-1185">Reference proteome</keyword>
<dbReference type="InterPro" id="IPR000684">
    <property type="entry name" value="RNA_pol_II_repeat_euk"/>
</dbReference>
<dbReference type="GO" id="GO:0006366">
    <property type="term" value="P:transcription by RNA polymerase II"/>
    <property type="evidence" value="ECO:0007669"/>
    <property type="project" value="InterPro"/>
</dbReference>
<evidence type="ECO:0000256" key="4">
    <source>
        <dbReference type="ARBA" id="ARBA00022737"/>
    </source>
</evidence>
<keyword evidence="6" id="KW-0238">DNA-binding</keyword>
<feature type="compositionally biased region" description="Basic and acidic residues" evidence="9">
    <location>
        <begin position="168"/>
        <end position="178"/>
    </location>
</feature>
<dbReference type="GO" id="GO:0003677">
    <property type="term" value="F:DNA binding"/>
    <property type="evidence" value="ECO:0007669"/>
    <property type="project" value="UniProtKB-KW"/>
</dbReference>